<proteinExistence type="predicted"/>
<feature type="compositionally biased region" description="Low complexity" evidence="1">
    <location>
        <begin position="43"/>
        <end position="64"/>
    </location>
</feature>
<dbReference type="AlphaFoldDB" id="A0A090LJZ2"/>
<evidence type="ECO:0000256" key="2">
    <source>
        <dbReference type="SAM" id="SignalP"/>
    </source>
</evidence>
<dbReference type="CTD" id="36382404"/>
<dbReference type="RefSeq" id="XP_024509232.1">
    <property type="nucleotide sequence ID" value="XM_024643576.1"/>
</dbReference>
<evidence type="ECO:0000313" key="5">
    <source>
        <dbReference type="WBParaSite" id="SRAE_2000467500.1"/>
    </source>
</evidence>
<evidence type="ECO:0000256" key="1">
    <source>
        <dbReference type="SAM" id="MobiDB-lite"/>
    </source>
</evidence>
<feature type="compositionally biased region" description="Acidic residues" evidence="1">
    <location>
        <begin position="65"/>
        <end position="85"/>
    </location>
</feature>
<evidence type="ECO:0000313" key="3">
    <source>
        <dbReference type="EMBL" id="CEF70033.1"/>
    </source>
</evidence>
<accession>A0A090LJZ2</accession>
<dbReference type="WBParaSite" id="SRAE_2000467500.1">
    <property type="protein sequence ID" value="SRAE_2000467500.1"/>
    <property type="gene ID" value="WBGene00264911"/>
</dbReference>
<gene>
    <name evidence="3 5 6" type="ORF">SRAE_2000467500</name>
</gene>
<organism evidence="3">
    <name type="scientific">Strongyloides ratti</name>
    <name type="common">Parasitic roundworm</name>
    <dbReference type="NCBI Taxonomy" id="34506"/>
    <lineage>
        <taxon>Eukaryota</taxon>
        <taxon>Metazoa</taxon>
        <taxon>Ecdysozoa</taxon>
        <taxon>Nematoda</taxon>
        <taxon>Chromadorea</taxon>
        <taxon>Rhabditida</taxon>
        <taxon>Tylenchina</taxon>
        <taxon>Panagrolaimomorpha</taxon>
        <taxon>Strongyloidoidea</taxon>
        <taxon>Strongyloididae</taxon>
        <taxon>Strongyloides</taxon>
    </lineage>
</organism>
<dbReference type="EMBL" id="LN609529">
    <property type="protein sequence ID" value="CEF70033.1"/>
    <property type="molecule type" value="Genomic_DNA"/>
</dbReference>
<dbReference type="WormBase" id="SRAE_2000467500">
    <property type="protein sequence ID" value="SRP05474"/>
    <property type="gene ID" value="WBGene00264911"/>
</dbReference>
<sequence>MCYSDFILLVILLFNLFLISDTNPAGRSIVPNNNGKEPRGKNISRFSESFESSSEISSANIESSEYSEEDDISYEESEDTEENMSYDDNKYRRRGKREVSGNQIYLKNSSNITSTSKPKKKSKKKSKKSKTKNKKGKGKGKEKHKRVTYKIF</sequence>
<dbReference type="GeneID" id="36382404"/>
<feature type="compositionally biased region" description="Low complexity" evidence="1">
    <location>
        <begin position="107"/>
        <end position="116"/>
    </location>
</feature>
<name>A0A090LJZ2_STRRB</name>
<reference evidence="3 4" key="1">
    <citation type="submission" date="2014-09" db="EMBL/GenBank/DDBJ databases">
        <authorList>
            <person name="Martin A.A."/>
        </authorList>
    </citation>
    <scope>NUCLEOTIDE SEQUENCE</scope>
    <source>
        <strain evidence="4">ED321</strain>
        <strain evidence="3">ED321 Heterogonic</strain>
    </source>
</reference>
<dbReference type="Proteomes" id="UP000035682">
    <property type="component" value="Unplaced"/>
</dbReference>
<keyword evidence="4" id="KW-1185">Reference proteome</keyword>
<reference evidence="5" key="2">
    <citation type="submission" date="2020-12" db="UniProtKB">
        <authorList>
            <consortium name="WormBaseParasite"/>
        </authorList>
    </citation>
    <scope>IDENTIFICATION</scope>
</reference>
<evidence type="ECO:0000313" key="4">
    <source>
        <dbReference type="Proteomes" id="UP000035682"/>
    </source>
</evidence>
<feature type="region of interest" description="Disordered" evidence="1">
    <location>
        <begin position="27"/>
        <end position="152"/>
    </location>
</feature>
<evidence type="ECO:0000313" key="6">
    <source>
        <dbReference type="WormBase" id="SRAE_2000467500"/>
    </source>
</evidence>
<protein>
    <submittedName>
        <fullName evidence="3 5">Uncharacterized protein</fullName>
    </submittedName>
</protein>
<keyword evidence="2" id="KW-0732">Signal</keyword>
<feature type="signal peptide" evidence="2">
    <location>
        <begin position="1"/>
        <end position="22"/>
    </location>
</feature>
<feature type="compositionally biased region" description="Basic residues" evidence="1">
    <location>
        <begin position="117"/>
        <end position="152"/>
    </location>
</feature>
<feature type="chain" id="PRO_5015030975" evidence="2">
    <location>
        <begin position="23"/>
        <end position="152"/>
    </location>
</feature>